<feature type="transmembrane region" description="Helical" evidence="6">
    <location>
        <begin position="184"/>
        <end position="205"/>
    </location>
</feature>
<feature type="domain" description="EamA" evidence="7">
    <location>
        <begin position="153"/>
        <end position="283"/>
    </location>
</feature>
<evidence type="ECO:0000259" key="7">
    <source>
        <dbReference type="Pfam" id="PF00892"/>
    </source>
</evidence>
<feature type="transmembrane region" description="Helical" evidence="6">
    <location>
        <begin position="244"/>
        <end position="262"/>
    </location>
</feature>
<evidence type="ECO:0000256" key="1">
    <source>
        <dbReference type="ARBA" id="ARBA00004651"/>
    </source>
</evidence>
<evidence type="ECO:0000313" key="8">
    <source>
        <dbReference type="EMBL" id="AKZ65549.1"/>
    </source>
</evidence>
<dbReference type="InterPro" id="IPR037185">
    <property type="entry name" value="EmrE-like"/>
</dbReference>
<feature type="transmembrane region" description="Helical" evidence="6">
    <location>
        <begin position="94"/>
        <end position="114"/>
    </location>
</feature>
<organism evidence="8 9">
    <name type="scientific">Herbaspirillum hiltneri N3</name>
    <dbReference type="NCBI Taxonomy" id="1262470"/>
    <lineage>
        <taxon>Bacteria</taxon>
        <taxon>Pseudomonadati</taxon>
        <taxon>Pseudomonadota</taxon>
        <taxon>Betaproteobacteria</taxon>
        <taxon>Burkholderiales</taxon>
        <taxon>Oxalobacteraceae</taxon>
        <taxon>Herbaspirillum</taxon>
    </lineage>
</organism>
<keyword evidence="2" id="KW-1003">Cell membrane</keyword>
<accession>A0ABN4I5P7</accession>
<keyword evidence="5 6" id="KW-0472">Membrane</keyword>
<feature type="transmembrane region" description="Helical" evidence="6">
    <location>
        <begin position="121"/>
        <end position="139"/>
    </location>
</feature>
<sequence>MQLKYSVFPISAILIWSGNTIVSKMAAGVIEPAAMSFYRWLMAGILLTPFCLRGVWRQRRQIRPHLPKVVLLALFGMVLYQSLAYFAAATSSATSMGMIASLMPLLTLLLSSILLREPPTWGTLIGGILSLFGLMILIGKGHPAQLFTNGVVFGDLLMLVATVAYAFYSVLLKRWALPIAAWHLLYMQIWVAVILLFPLCLAAPYSPVTAANLPLLLYAGIAASIISQILWMNGVAHLGATHSTMFMNLSPIFTVIIAMAVLGEELHSYHAVGGGITLIGVVLAQVIRRRIVRPAV</sequence>
<evidence type="ECO:0000256" key="6">
    <source>
        <dbReference type="SAM" id="Phobius"/>
    </source>
</evidence>
<evidence type="ECO:0000256" key="4">
    <source>
        <dbReference type="ARBA" id="ARBA00022989"/>
    </source>
</evidence>
<dbReference type="Pfam" id="PF00892">
    <property type="entry name" value="EamA"/>
    <property type="match status" value="2"/>
</dbReference>
<evidence type="ECO:0000256" key="5">
    <source>
        <dbReference type="ARBA" id="ARBA00023136"/>
    </source>
</evidence>
<gene>
    <name evidence="8" type="ORF">F506_20730</name>
</gene>
<feature type="transmembrane region" description="Helical" evidence="6">
    <location>
        <begin position="151"/>
        <end position="172"/>
    </location>
</feature>
<dbReference type="PANTHER" id="PTHR42920:SF11">
    <property type="entry name" value="INNER MEMBRANE PROTEIN YTFF"/>
    <property type="match status" value="1"/>
</dbReference>
<evidence type="ECO:0000313" key="9">
    <source>
        <dbReference type="Proteomes" id="UP000063429"/>
    </source>
</evidence>
<evidence type="ECO:0000256" key="3">
    <source>
        <dbReference type="ARBA" id="ARBA00022692"/>
    </source>
</evidence>
<dbReference type="InterPro" id="IPR051258">
    <property type="entry name" value="Diverse_Substrate_Transporter"/>
</dbReference>
<feature type="transmembrane region" description="Helical" evidence="6">
    <location>
        <begin position="68"/>
        <end position="88"/>
    </location>
</feature>
<name>A0ABN4I5P7_9BURK</name>
<keyword evidence="4 6" id="KW-1133">Transmembrane helix</keyword>
<protein>
    <submittedName>
        <fullName evidence="8">Multidrug DMT transporter</fullName>
    </submittedName>
</protein>
<feature type="domain" description="EamA" evidence="7">
    <location>
        <begin position="10"/>
        <end position="138"/>
    </location>
</feature>
<keyword evidence="3 6" id="KW-0812">Transmembrane</keyword>
<dbReference type="EMBL" id="CP011409">
    <property type="protein sequence ID" value="AKZ65549.1"/>
    <property type="molecule type" value="Genomic_DNA"/>
</dbReference>
<feature type="transmembrane region" description="Helical" evidence="6">
    <location>
        <begin position="268"/>
        <end position="287"/>
    </location>
</feature>
<dbReference type="Proteomes" id="UP000063429">
    <property type="component" value="Chromosome"/>
</dbReference>
<comment type="subcellular location">
    <subcellularLocation>
        <location evidence="1">Cell membrane</location>
        <topology evidence="1">Multi-pass membrane protein</topology>
    </subcellularLocation>
</comment>
<evidence type="ECO:0000256" key="2">
    <source>
        <dbReference type="ARBA" id="ARBA00022475"/>
    </source>
</evidence>
<dbReference type="PANTHER" id="PTHR42920">
    <property type="entry name" value="OS03G0707200 PROTEIN-RELATED"/>
    <property type="match status" value="1"/>
</dbReference>
<dbReference type="SUPFAM" id="SSF103481">
    <property type="entry name" value="Multidrug resistance efflux transporter EmrE"/>
    <property type="match status" value="2"/>
</dbReference>
<keyword evidence="9" id="KW-1185">Reference proteome</keyword>
<dbReference type="InterPro" id="IPR000620">
    <property type="entry name" value="EamA_dom"/>
</dbReference>
<feature type="transmembrane region" description="Helical" evidence="6">
    <location>
        <begin position="7"/>
        <end position="30"/>
    </location>
</feature>
<feature type="transmembrane region" description="Helical" evidence="6">
    <location>
        <begin position="36"/>
        <end position="56"/>
    </location>
</feature>
<proteinExistence type="predicted"/>
<feature type="transmembrane region" description="Helical" evidence="6">
    <location>
        <begin position="211"/>
        <end position="232"/>
    </location>
</feature>
<reference evidence="9" key="1">
    <citation type="journal article" date="2015" name="Genome Announc.">
        <title>Complete Genome Sequence of Herbaspirillum hiltneri N3 (DSM 17495), Isolated from Surface-Sterilized Wheat Roots.</title>
        <authorList>
            <person name="Guizelini D."/>
            <person name="Saizaki P.M."/>
            <person name="Coimbra N.A."/>
            <person name="Weiss V.A."/>
            <person name="Faoro H."/>
            <person name="Sfeir M.Z."/>
            <person name="Baura V.A."/>
            <person name="Monteiro R.A."/>
            <person name="Chubatsu L.S."/>
            <person name="Souza E.M."/>
            <person name="Cruz L.M."/>
            <person name="Pedrosa F.O."/>
            <person name="Raittz R.T."/>
            <person name="Marchaukoski J.N."/>
            <person name="Steffens M.B."/>
        </authorList>
    </citation>
    <scope>NUCLEOTIDE SEQUENCE [LARGE SCALE GENOMIC DNA]</scope>
    <source>
        <strain evidence="9">N3</strain>
    </source>
</reference>